<dbReference type="AlphaFoldDB" id="A0A1D9NYI0"/>
<dbReference type="EMBL" id="CP017831">
    <property type="protein sequence ID" value="AOZ95330.1"/>
    <property type="molecule type" value="Genomic_DNA"/>
</dbReference>
<sequence length="140" mass="15930">MGGRGTFAAGNPVPYVYEVDTSFFSEGKYNGIKVLKGKDGTGKHGLPESSHSSIAYLKMNPDGTFNTMRIYDEKHRLRVEIAYHSEQSIGKGQQRVLHYHTYGKEFSSGQSTEFSRTTHILHKNSKLYKKYKKFFRGVNI</sequence>
<dbReference type="RefSeq" id="WP_071175117.1">
    <property type="nucleotide sequence ID" value="NZ_CP017831.1"/>
</dbReference>
<dbReference type="OrthoDB" id="2049588at2"/>
<accession>A0A1D9NYI0</accession>
<proteinExistence type="predicted"/>
<gene>
    <name evidence="1" type="ORF">bhn_I0296</name>
</gene>
<organism evidence="1 2">
    <name type="scientific">Butyrivibrio hungatei</name>
    <dbReference type="NCBI Taxonomy" id="185008"/>
    <lineage>
        <taxon>Bacteria</taxon>
        <taxon>Bacillati</taxon>
        <taxon>Bacillota</taxon>
        <taxon>Clostridia</taxon>
        <taxon>Lachnospirales</taxon>
        <taxon>Lachnospiraceae</taxon>
        <taxon>Butyrivibrio</taxon>
    </lineage>
</organism>
<keyword evidence="2" id="KW-1185">Reference proteome</keyword>
<evidence type="ECO:0000313" key="2">
    <source>
        <dbReference type="Proteomes" id="UP000179284"/>
    </source>
</evidence>
<dbReference type="KEGG" id="bhu:bhn_I0296"/>
<dbReference type="Proteomes" id="UP000179284">
    <property type="component" value="Chromosome I"/>
</dbReference>
<reference evidence="2" key="1">
    <citation type="submission" date="2016-10" db="EMBL/GenBank/DDBJ databases">
        <title>The complete genome sequence of the rumen bacterium Butyrivibrio hungatei MB2003.</title>
        <authorList>
            <person name="Palevich N."/>
            <person name="Kelly W.J."/>
            <person name="Leahy S.C."/>
            <person name="Altermann E."/>
            <person name="Rakonjac J."/>
            <person name="Attwood G.T."/>
        </authorList>
    </citation>
    <scope>NUCLEOTIDE SEQUENCE [LARGE SCALE GENOMIC DNA]</scope>
    <source>
        <strain evidence="2">MB2003</strain>
    </source>
</reference>
<evidence type="ECO:0000313" key="1">
    <source>
        <dbReference type="EMBL" id="AOZ95330.1"/>
    </source>
</evidence>
<protein>
    <submittedName>
        <fullName evidence="1">Uncharacterized protein</fullName>
    </submittedName>
</protein>
<name>A0A1D9NYI0_9FIRM</name>